<accession>A0A5Q2RM20</accession>
<reference evidence="3 4" key="1">
    <citation type="submission" date="2019-11" db="EMBL/GenBank/DDBJ databases">
        <authorList>
            <person name="He Y."/>
        </authorList>
    </citation>
    <scope>NUCLEOTIDE SEQUENCE [LARGE SCALE GENOMIC DNA]</scope>
    <source>
        <strain evidence="3 4">SCSIO 58843</strain>
    </source>
</reference>
<comment type="similarity">
    <text evidence="1">Belongs to the GSP E family.</text>
</comment>
<dbReference type="Gene3D" id="3.30.450.380">
    <property type="match status" value="1"/>
</dbReference>
<sequence length="382" mass="40478">MSAMTAVDLEQLVESLHRRLLDEWPAIDPHDVIDVVRRLVRAEAPLLGPASEAAVVDAVAARVHGLGPLDPLLADPTVTEVMLNGGGRVWVERAGRVEATDLLIDEPTALRLVERIVAPLGLRVDRSSPMVDARLPDGSRVHAVVRPLAVDGPCLTVRRFGARAVPLEAFAPPPVVELLRAAVLARRNVVVSGGTGAGKTTLLNALAAAIPVSERVLTIEDAAELRLPGEHVVRLESRPANAEGHGAVTIRELVRTALRMRPDRIVVGEVRGPEALDMLQAMNTGHDGSLSTCHANSPDDALRRVETLSLLAGIELPLHAVREQLASAIDVVVQVGRTSDGGRRIVAVGEPVGDEVGGVRCRPLVRGDQVVATPTRPGRAVG</sequence>
<proteinExistence type="inferred from homology"/>
<dbReference type="InterPro" id="IPR027417">
    <property type="entry name" value="P-loop_NTPase"/>
</dbReference>
<dbReference type="PANTHER" id="PTHR30486:SF6">
    <property type="entry name" value="TYPE IV PILUS RETRACTATION ATPASE PILT"/>
    <property type="match status" value="1"/>
</dbReference>
<dbReference type="GO" id="GO:0016887">
    <property type="term" value="F:ATP hydrolysis activity"/>
    <property type="evidence" value="ECO:0007669"/>
    <property type="project" value="InterPro"/>
</dbReference>
<dbReference type="Proteomes" id="UP000334019">
    <property type="component" value="Chromosome"/>
</dbReference>
<protein>
    <submittedName>
        <fullName evidence="3">CpaF family protein</fullName>
    </submittedName>
</protein>
<organism evidence="3 4">
    <name type="scientific">Actinomarinicola tropica</name>
    <dbReference type="NCBI Taxonomy" id="2789776"/>
    <lineage>
        <taxon>Bacteria</taxon>
        <taxon>Bacillati</taxon>
        <taxon>Actinomycetota</taxon>
        <taxon>Acidimicrobiia</taxon>
        <taxon>Acidimicrobiales</taxon>
        <taxon>Iamiaceae</taxon>
        <taxon>Actinomarinicola</taxon>
    </lineage>
</organism>
<dbReference type="KEGG" id="atq:GH723_16230"/>
<dbReference type="InterPro" id="IPR050921">
    <property type="entry name" value="T4SS_GSP_E_ATPase"/>
</dbReference>
<name>A0A5Q2RM20_9ACTN</name>
<evidence type="ECO:0000256" key="1">
    <source>
        <dbReference type="ARBA" id="ARBA00006611"/>
    </source>
</evidence>
<gene>
    <name evidence="3" type="ORF">GH723_16230</name>
</gene>
<keyword evidence="4" id="KW-1185">Reference proteome</keyword>
<dbReference type="RefSeq" id="WP_153760628.1">
    <property type="nucleotide sequence ID" value="NZ_CP045851.1"/>
</dbReference>
<dbReference type="PANTHER" id="PTHR30486">
    <property type="entry name" value="TWITCHING MOTILITY PROTEIN PILT"/>
    <property type="match status" value="1"/>
</dbReference>
<dbReference type="SUPFAM" id="SSF52540">
    <property type="entry name" value="P-loop containing nucleoside triphosphate hydrolases"/>
    <property type="match status" value="1"/>
</dbReference>
<dbReference type="AlphaFoldDB" id="A0A5Q2RM20"/>
<evidence type="ECO:0000313" key="3">
    <source>
        <dbReference type="EMBL" id="QGG96524.1"/>
    </source>
</evidence>
<dbReference type="CDD" id="cd01130">
    <property type="entry name" value="VirB11-like_ATPase"/>
    <property type="match status" value="1"/>
</dbReference>
<feature type="domain" description="Bacterial type II secretion system protein E" evidence="2">
    <location>
        <begin position="65"/>
        <end position="361"/>
    </location>
</feature>
<dbReference type="Gene3D" id="3.40.50.300">
    <property type="entry name" value="P-loop containing nucleotide triphosphate hydrolases"/>
    <property type="match status" value="1"/>
</dbReference>
<dbReference type="InterPro" id="IPR001482">
    <property type="entry name" value="T2SS/T4SS_dom"/>
</dbReference>
<dbReference type="Pfam" id="PF00437">
    <property type="entry name" value="T2SSE"/>
    <property type="match status" value="1"/>
</dbReference>
<evidence type="ECO:0000313" key="4">
    <source>
        <dbReference type="Proteomes" id="UP000334019"/>
    </source>
</evidence>
<evidence type="ECO:0000259" key="2">
    <source>
        <dbReference type="Pfam" id="PF00437"/>
    </source>
</evidence>
<dbReference type="EMBL" id="CP045851">
    <property type="protein sequence ID" value="QGG96524.1"/>
    <property type="molecule type" value="Genomic_DNA"/>
</dbReference>